<reference evidence="1" key="1">
    <citation type="submission" date="2023-07" db="EMBL/GenBank/DDBJ databases">
        <title>Black Yeasts Isolated from many extreme environments.</title>
        <authorList>
            <person name="Coleine C."/>
            <person name="Stajich J.E."/>
            <person name="Selbmann L."/>
        </authorList>
    </citation>
    <scope>NUCLEOTIDE SEQUENCE</scope>
    <source>
        <strain evidence="1">CCFEE 5714</strain>
    </source>
</reference>
<comment type="caution">
    <text evidence="1">The sequence shown here is derived from an EMBL/GenBank/DDBJ whole genome shotgun (WGS) entry which is preliminary data.</text>
</comment>
<dbReference type="EMBL" id="JAUTXU010000250">
    <property type="protein sequence ID" value="KAK3695961.1"/>
    <property type="molecule type" value="Genomic_DNA"/>
</dbReference>
<keyword evidence="2" id="KW-1185">Reference proteome</keyword>
<evidence type="ECO:0000313" key="1">
    <source>
        <dbReference type="EMBL" id="KAK3695961.1"/>
    </source>
</evidence>
<evidence type="ECO:0000313" key="2">
    <source>
        <dbReference type="Proteomes" id="UP001281147"/>
    </source>
</evidence>
<proteinExistence type="predicted"/>
<name>A0ACC3MJE3_9PEZI</name>
<dbReference type="Proteomes" id="UP001281147">
    <property type="component" value="Unassembled WGS sequence"/>
</dbReference>
<accession>A0ACC3MJE3</accession>
<protein>
    <submittedName>
        <fullName evidence="1">Uncharacterized protein</fullName>
    </submittedName>
</protein>
<gene>
    <name evidence="1" type="ORF">LTR37_018256</name>
</gene>
<sequence length="122" mass="14071">MDHQGDGSDERTTAIDLIRTLKQACQEAERRRVDVMQEVEDLKAHAADLVGFAKANKDLFNAWKNTKISNIRKDIEATEKKLYHLHDELEGLLKTNPDDPELEDFLNHNLDDPEDPDRYSLL</sequence>
<organism evidence="1 2">
    <name type="scientific">Vermiconidia calcicola</name>
    <dbReference type="NCBI Taxonomy" id="1690605"/>
    <lineage>
        <taxon>Eukaryota</taxon>
        <taxon>Fungi</taxon>
        <taxon>Dikarya</taxon>
        <taxon>Ascomycota</taxon>
        <taxon>Pezizomycotina</taxon>
        <taxon>Dothideomycetes</taxon>
        <taxon>Dothideomycetidae</taxon>
        <taxon>Mycosphaerellales</taxon>
        <taxon>Extremaceae</taxon>
        <taxon>Vermiconidia</taxon>
    </lineage>
</organism>